<feature type="compositionally biased region" description="Polar residues" evidence="3">
    <location>
        <begin position="373"/>
        <end position="390"/>
    </location>
</feature>
<dbReference type="GO" id="GO:0000978">
    <property type="term" value="F:RNA polymerase II cis-regulatory region sequence-specific DNA binding"/>
    <property type="evidence" value="ECO:0007669"/>
    <property type="project" value="TreeGrafter"/>
</dbReference>
<reference evidence="5 6" key="1">
    <citation type="journal article" date="2020" name="ISME J.">
        <title>Uncovering the hidden diversity of litter-decomposition mechanisms in mushroom-forming fungi.</title>
        <authorList>
            <person name="Floudas D."/>
            <person name="Bentzer J."/>
            <person name="Ahren D."/>
            <person name="Johansson T."/>
            <person name="Persson P."/>
            <person name="Tunlid A."/>
        </authorList>
    </citation>
    <scope>NUCLEOTIDE SEQUENCE [LARGE SCALE GENOMIC DNA]</scope>
    <source>
        <strain evidence="5 6">CBS 291.85</strain>
    </source>
</reference>
<dbReference type="InterPro" id="IPR036388">
    <property type="entry name" value="WH-like_DNA-bd_sf"/>
</dbReference>
<evidence type="ECO:0000313" key="5">
    <source>
        <dbReference type="EMBL" id="KAF5347832.1"/>
    </source>
</evidence>
<keyword evidence="2" id="KW-0539">Nucleus</keyword>
<dbReference type="SUPFAM" id="SSF46785">
    <property type="entry name" value="Winged helix' DNA-binding domain"/>
    <property type="match status" value="1"/>
</dbReference>
<dbReference type="PROSITE" id="PS50039">
    <property type="entry name" value="FORK_HEAD_3"/>
    <property type="match status" value="1"/>
</dbReference>
<feature type="region of interest" description="Disordered" evidence="3">
    <location>
        <begin position="12"/>
        <end position="114"/>
    </location>
</feature>
<dbReference type="SMART" id="SM00339">
    <property type="entry name" value="FH"/>
    <property type="match status" value="1"/>
</dbReference>
<evidence type="ECO:0000256" key="1">
    <source>
        <dbReference type="ARBA" id="ARBA00023125"/>
    </source>
</evidence>
<dbReference type="GO" id="GO:0000981">
    <property type="term" value="F:DNA-binding transcription factor activity, RNA polymerase II-specific"/>
    <property type="evidence" value="ECO:0007669"/>
    <property type="project" value="TreeGrafter"/>
</dbReference>
<dbReference type="InterPro" id="IPR050211">
    <property type="entry name" value="FOX_domain-containing"/>
</dbReference>
<feature type="region of interest" description="Disordered" evidence="3">
    <location>
        <begin position="240"/>
        <end position="289"/>
    </location>
</feature>
<evidence type="ECO:0000259" key="4">
    <source>
        <dbReference type="PROSITE" id="PS50039"/>
    </source>
</evidence>
<dbReference type="EMBL" id="JAACJM010000089">
    <property type="protein sequence ID" value="KAF5347832.1"/>
    <property type="molecule type" value="Genomic_DNA"/>
</dbReference>
<feature type="region of interest" description="Disordered" evidence="3">
    <location>
        <begin position="352"/>
        <end position="468"/>
    </location>
</feature>
<name>A0A8H5FT59_9AGAR</name>
<dbReference type="Pfam" id="PF00250">
    <property type="entry name" value="Forkhead"/>
    <property type="match status" value="1"/>
</dbReference>
<feature type="compositionally biased region" description="Low complexity" evidence="3">
    <location>
        <begin position="62"/>
        <end position="72"/>
    </location>
</feature>
<feature type="compositionally biased region" description="Basic residues" evidence="3">
    <location>
        <begin position="44"/>
        <end position="53"/>
    </location>
</feature>
<dbReference type="GO" id="GO:0005634">
    <property type="term" value="C:nucleus"/>
    <property type="evidence" value="ECO:0007669"/>
    <property type="project" value="UniProtKB-SubCell"/>
</dbReference>
<keyword evidence="6" id="KW-1185">Reference proteome</keyword>
<accession>A0A8H5FT59</accession>
<organism evidence="5 6">
    <name type="scientific">Tetrapyrgos nigripes</name>
    <dbReference type="NCBI Taxonomy" id="182062"/>
    <lineage>
        <taxon>Eukaryota</taxon>
        <taxon>Fungi</taxon>
        <taxon>Dikarya</taxon>
        <taxon>Basidiomycota</taxon>
        <taxon>Agaricomycotina</taxon>
        <taxon>Agaricomycetes</taxon>
        <taxon>Agaricomycetidae</taxon>
        <taxon>Agaricales</taxon>
        <taxon>Marasmiineae</taxon>
        <taxon>Marasmiaceae</taxon>
        <taxon>Tetrapyrgos</taxon>
    </lineage>
</organism>
<dbReference type="CDD" id="cd00059">
    <property type="entry name" value="FH_FOX"/>
    <property type="match status" value="1"/>
</dbReference>
<dbReference type="AlphaFoldDB" id="A0A8H5FT59"/>
<gene>
    <name evidence="5" type="ORF">D9758_013829</name>
</gene>
<dbReference type="InterPro" id="IPR036390">
    <property type="entry name" value="WH_DNA-bd_sf"/>
</dbReference>
<comment type="subcellular location">
    <subcellularLocation>
        <location evidence="2">Nucleus</location>
    </subcellularLocation>
</comment>
<feature type="DNA-binding region" description="Fork-head" evidence="2">
    <location>
        <begin position="155"/>
        <end position="244"/>
    </location>
</feature>
<dbReference type="InterPro" id="IPR001766">
    <property type="entry name" value="Fork_head_dom"/>
</dbReference>
<comment type="caution">
    <text evidence="5">The sequence shown here is derived from an EMBL/GenBank/DDBJ whole genome shotgun (WGS) entry which is preliminary data.</text>
</comment>
<dbReference type="Gene3D" id="1.10.10.10">
    <property type="entry name" value="Winged helix-like DNA-binding domain superfamily/Winged helix DNA-binding domain"/>
    <property type="match status" value="1"/>
</dbReference>
<dbReference type="PANTHER" id="PTHR11829">
    <property type="entry name" value="FORKHEAD BOX PROTEIN"/>
    <property type="match status" value="1"/>
</dbReference>
<dbReference type="PANTHER" id="PTHR11829:SF343">
    <property type="entry name" value="FORK-HEAD DOMAIN-CONTAINING PROTEIN"/>
    <property type="match status" value="1"/>
</dbReference>
<evidence type="ECO:0000256" key="2">
    <source>
        <dbReference type="PROSITE-ProRule" id="PRU00089"/>
    </source>
</evidence>
<evidence type="ECO:0000256" key="3">
    <source>
        <dbReference type="SAM" id="MobiDB-lite"/>
    </source>
</evidence>
<dbReference type="Proteomes" id="UP000559256">
    <property type="component" value="Unassembled WGS sequence"/>
</dbReference>
<protein>
    <recommendedName>
        <fullName evidence="4">Fork-head domain-containing protein</fullName>
    </recommendedName>
</protein>
<evidence type="ECO:0000313" key="6">
    <source>
        <dbReference type="Proteomes" id="UP000559256"/>
    </source>
</evidence>
<feature type="domain" description="Fork-head" evidence="4">
    <location>
        <begin position="155"/>
        <end position="244"/>
    </location>
</feature>
<sequence>MSDDVLAHHLATLSIQNDHTPRSFHRSPESDEDSWGRGGGTGTYHHHRQRSHSTHVPEPHHQYSQSSYSRSSMPVGNYEHGQPQPHSSARPHTTARGLPVAQYPAPPTPPYTPAPPPSFISKAKEGQEIRDFYHLGGHGPVSLNMLPDPKRSSERPTPLIHQLAVIAIHQSPDGMLMFHEIKDAIQRRYAFYANDTKWENSLRHALSYHSVFRRVERASNAPGRGSYWSIDVALLGETKRQRKRGNVTSPVGSMSPPESDSENDSDSGHYGSSRPLARQNSSGRRGLTAYPFDNVVGSAIVPNPASNPPPASMPYNHPPTGLTKDYTNVHIAPLRPPFPGYDQPRMSDPSPGIYASTYRFPEDREPSRHRIRTTSSSMRPPTARMPQSGTHPLRSMEEPPYPNHSQSGGQYPSYYAGIPSLSPGPPRQPTPLSDHPHDMMGGDYRGGYSRPDAGDRRGKGPMALKVEA</sequence>
<dbReference type="OrthoDB" id="5954824at2759"/>
<feature type="compositionally biased region" description="Pro residues" evidence="3">
    <location>
        <begin position="104"/>
        <end position="114"/>
    </location>
</feature>
<keyword evidence="1 2" id="KW-0238">DNA-binding</keyword>
<proteinExistence type="predicted"/>